<organism evidence="8 9">
    <name type="scientific">Jaminaea rosea</name>
    <dbReference type="NCBI Taxonomy" id="1569628"/>
    <lineage>
        <taxon>Eukaryota</taxon>
        <taxon>Fungi</taxon>
        <taxon>Dikarya</taxon>
        <taxon>Basidiomycota</taxon>
        <taxon>Ustilaginomycotina</taxon>
        <taxon>Exobasidiomycetes</taxon>
        <taxon>Microstromatales</taxon>
        <taxon>Microstromatales incertae sedis</taxon>
        <taxon>Jaminaea</taxon>
    </lineage>
</organism>
<evidence type="ECO:0000256" key="6">
    <source>
        <dbReference type="SAM" id="MobiDB-lite"/>
    </source>
</evidence>
<keyword evidence="3" id="KW-0238">DNA-binding</keyword>
<dbReference type="CDD" id="cd00067">
    <property type="entry name" value="GAL4"/>
    <property type="match status" value="1"/>
</dbReference>
<evidence type="ECO:0000259" key="7">
    <source>
        <dbReference type="PROSITE" id="PS50048"/>
    </source>
</evidence>
<keyword evidence="1" id="KW-0479">Metal-binding</keyword>
<dbReference type="PANTHER" id="PTHR31668">
    <property type="entry name" value="GLUCOSE TRANSPORT TRANSCRIPTION REGULATOR RGT1-RELATED-RELATED"/>
    <property type="match status" value="1"/>
</dbReference>
<name>A0A316UU81_9BASI</name>
<dbReference type="Pfam" id="PF00172">
    <property type="entry name" value="Zn_clus"/>
    <property type="match status" value="1"/>
</dbReference>
<feature type="region of interest" description="Disordered" evidence="6">
    <location>
        <begin position="80"/>
        <end position="114"/>
    </location>
</feature>
<dbReference type="CDD" id="cd12148">
    <property type="entry name" value="fungal_TF_MHR"/>
    <property type="match status" value="1"/>
</dbReference>
<gene>
    <name evidence="8" type="ORF">BDZ90DRAFT_218281</name>
</gene>
<dbReference type="PROSITE" id="PS00463">
    <property type="entry name" value="ZN2_CY6_FUNGAL_1"/>
    <property type="match status" value="1"/>
</dbReference>
<dbReference type="InterPro" id="IPR036864">
    <property type="entry name" value="Zn2-C6_fun-type_DNA-bd_sf"/>
</dbReference>
<accession>A0A316UU81</accession>
<keyword evidence="4" id="KW-0804">Transcription</keyword>
<keyword evidence="9" id="KW-1185">Reference proteome</keyword>
<dbReference type="PROSITE" id="PS50048">
    <property type="entry name" value="ZN2_CY6_FUNGAL_2"/>
    <property type="match status" value="1"/>
</dbReference>
<dbReference type="GO" id="GO:0008270">
    <property type="term" value="F:zinc ion binding"/>
    <property type="evidence" value="ECO:0007669"/>
    <property type="project" value="InterPro"/>
</dbReference>
<evidence type="ECO:0000256" key="5">
    <source>
        <dbReference type="ARBA" id="ARBA00023242"/>
    </source>
</evidence>
<dbReference type="RefSeq" id="XP_025363472.1">
    <property type="nucleotide sequence ID" value="XM_025504358.1"/>
</dbReference>
<dbReference type="InterPro" id="IPR050797">
    <property type="entry name" value="Carb_Metab_Trans_Reg"/>
</dbReference>
<feature type="compositionally biased region" description="Acidic residues" evidence="6">
    <location>
        <begin position="285"/>
        <end position="297"/>
    </location>
</feature>
<feature type="region of interest" description="Disordered" evidence="6">
    <location>
        <begin position="366"/>
        <end position="385"/>
    </location>
</feature>
<dbReference type="OrthoDB" id="39175at2759"/>
<dbReference type="SMART" id="SM00066">
    <property type="entry name" value="GAL4"/>
    <property type="match status" value="2"/>
</dbReference>
<dbReference type="SUPFAM" id="SSF57701">
    <property type="entry name" value="Zn2/Cys6 DNA-binding domain"/>
    <property type="match status" value="1"/>
</dbReference>
<dbReference type="Proteomes" id="UP000245884">
    <property type="component" value="Unassembled WGS sequence"/>
</dbReference>
<dbReference type="PANTHER" id="PTHR31668:SF26">
    <property type="entry name" value="GLUCOSE TRANSPORT TRANSCRIPTION REGULATOR RGT1-RELATED"/>
    <property type="match status" value="1"/>
</dbReference>
<evidence type="ECO:0000256" key="4">
    <source>
        <dbReference type="ARBA" id="ARBA00023163"/>
    </source>
</evidence>
<proteinExistence type="predicted"/>
<evidence type="ECO:0000256" key="2">
    <source>
        <dbReference type="ARBA" id="ARBA00023015"/>
    </source>
</evidence>
<keyword evidence="5" id="KW-0539">Nucleus</keyword>
<evidence type="ECO:0000256" key="1">
    <source>
        <dbReference type="ARBA" id="ARBA00022723"/>
    </source>
</evidence>
<dbReference type="STRING" id="1569628.A0A316UU81"/>
<protein>
    <recommendedName>
        <fullName evidence="7">Zn(2)-C6 fungal-type domain-containing protein</fullName>
    </recommendedName>
</protein>
<evidence type="ECO:0000313" key="9">
    <source>
        <dbReference type="Proteomes" id="UP000245884"/>
    </source>
</evidence>
<dbReference type="InterPro" id="IPR001138">
    <property type="entry name" value="Zn2Cys6_DnaBD"/>
</dbReference>
<dbReference type="AlphaFoldDB" id="A0A316UU81"/>
<dbReference type="EMBL" id="KZ819664">
    <property type="protein sequence ID" value="PWN28860.1"/>
    <property type="molecule type" value="Genomic_DNA"/>
</dbReference>
<evidence type="ECO:0000313" key="8">
    <source>
        <dbReference type="EMBL" id="PWN28860.1"/>
    </source>
</evidence>
<feature type="region of interest" description="Disordered" evidence="6">
    <location>
        <begin position="261"/>
        <end position="314"/>
    </location>
</feature>
<dbReference type="GO" id="GO:0000981">
    <property type="term" value="F:DNA-binding transcription factor activity, RNA polymerase II-specific"/>
    <property type="evidence" value="ECO:0007669"/>
    <property type="project" value="InterPro"/>
</dbReference>
<keyword evidence="2" id="KW-0805">Transcription regulation</keyword>
<reference evidence="8 9" key="1">
    <citation type="journal article" date="2018" name="Mol. Biol. Evol.">
        <title>Broad Genomic Sampling Reveals a Smut Pathogenic Ancestry of the Fungal Clade Ustilaginomycotina.</title>
        <authorList>
            <person name="Kijpornyongpan T."/>
            <person name="Mondo S.J."/>
            <person name="Barry K."/>
            <person name="Sandor L."/>
            <person name="Lee J."/>
            <person name="Lipzen A."/>
            <person name="Pangilinan J."/>
            <person name="LaButti K."/>
            <person name="Hainaut M."/>
            <person name="Henrissat B."/>
            <person name="Grigoriev I.V."/>
            <person name="Spatafora J.W."/>
            <person name="Aime M.C."/>
        </authorList>
    </citation>
    <scope>NUCLEOTIDE SEQUENCE [LARGE SCALE GENOMIC DNA]</scope>
    <source>
        <strain evidence="8 9">MCA 5214</strain>
    </source>
</reference>
<dbReference type="GO" id="GO:0003677">
    <property type="term" value="F:DNA binding"/>
    <property type="evidence" value="ECO:0007669"/>
    <property type="project" value="UniProtKB-KW"/>
</dbReference>
<sequence length="918" mass="99948">MSPGGTSIRREKASRRQGVTCDQCREKHLRCDLADRIAEVEERKKRSHAEIDGLDGASQEAKAVCTRCSEKGFVCNKTTAAPSRRYPRPSRTGKRIEQARSMHGSVTSTGAPPDTAGMPNDPSPSMLEFPGLGSLQRADNRLSGAIITGALSLRLLSCFFATAHIQMPIVDFASFSARYNAAQGNPRIMSVMLNGGDTAQAIPSMPLHFPGLVALRWPNSGESTISTPGTSETLIAAMHAWAAHYTDVPLAFGNHAKALGLSDSSNSKSESPVDPSGRSTSGEAMSDDGVDDTEAGEDWSHLPPGKRPKRKQGVACDTCRLRRVRCDLMERKGGGPCSRCQDKRIVCTDDYIQIKKRKNLMKLQKEQEKLKKGKRSEDGASGSGNVLGLEGAGSSTWSQLGDNPDPLAWSDAPAVPAVFVGSPKVSSLTQFGKAREAFCHDLLTRAVVLVHKHQLLRKPSVEAVQALVLLVQLFDLIDPSFASEMTAAASSHLRELNLQSSEEIDETDRRAVEKLINQMQDKRVWCSTWTRDAIATCIYRRLPNFEEERPIRIGASKEAAAPSPRGAPELTPEMGLSFSVMALMQIGVLSRFVTKHIDNINPPELLPPSDRFPMLPTAAANRKLEKACQNVWKSNDALNAFFDRCTLKAWNQMEAMKIFQPKVWIASVKVTSAMLTLSVYRILGERHKLNGAYLQAVSDAHGAHVISAEDLAQSQALKELFEHSCQRAFIACRKMARLTQKLLSKPSLTFQTGGILLRQLFAVAQYLARTPVEKDNSPPVPDPAAAMSQAAWAHSDTVAWSRDAAVGGSAGAEGSSSQQQLLQQQTINPRALTISSTGTFIPTVRPEAPPSPSELVSLAMDYDAPLPPFDSEAKAREVNACLEALDQLGFAWPMEEEIESVRGIMRGEAGRRFGHVLA</sequence>
<feature type="compositionally biased region" description="Basic and acidic residues" evidence="6">
    <location>
        <begin position="366"/>
        <end position="378"/>
    </location>
</feature>
<dbReference type="Gene3D" id="4.10.240.10">
    <property type="entry name" value="Zn(2)-C6 fungal-type DNA-binding domain"/>
    <property type="match status" value="2"/>
</dbReference>
<feature type="domain" description="Zn(2)-C6 fungal-type" evidence="7">
    <location>
        <begin position="315"/>
        <end position="349"/>
    </location>
</feature>
<dbReference type="GeneID" id="37026181"/>
<evidence type="ECO:0000256" key="3">
    <source>
        <dbReference type="ARBA" id="ARBA00023125"/>
    </source>
</evidence>